<dbReference type="Proteomes" id="UP001652432">
    <property type="component" value="Unassembled WGS sequence"/>
</dbReference>
<dbReference type="PANTHER" id="PTHR45138">
    <property type="entry name" value="REGULATORY COMPONENTS OF SENSORY TRANSDUCTION SYSTEM"/>
    <property type="match status" value="1"/>
</dbReference>
<dbReference type="InterPro" id="IPR050469">
    <property type="entry name" value="Diguanylate_Cyclase"/>
</dbReference>
<evidence type="ECO:0000259" key="2">
    <source>
        <dbReference type="PROSITE" id="PS50887"/>
    </source>
</evidence>
<feature type="transmembrane region" description="Helical" evidence="1">
    <location>
        <begin position="45"/>
        <end position="67"/>
    </location>
</feature>
<comment type="caution">
    <text evidence="3">The sequence shown here is derived from an EMBL/GenBank/DDBJ whole genome shotgun (WGS) entry which is preliminary data.</text>
</comment>
<reference evidence="3 4" key="1">
    <citation type="journal article" date="2021" name="ISME Commun">
        <title>Automated analysis of genomic sequences facilitates high-throughput and comprehensive description of bacteria.</title>
        <authorList>
            <person name="Hitch T.C.A."/>
        </authorList>
    </citation>
    <scope>NUCLEOTIDE SEQUENCE [LARGE SCALE GENOMIC DNA]</scope>
    <source>
        <strain evidence="3 4">Sanger_18</strain>
    </source>
</reference>
<feature type="transmembrane region" description="Helical" evidence="1">
    <location>
        <begin position="15"/>
        <end position="33"/>
    </location>
</feature>
<dbReference type="InterPro" id="IPR029787">
    <property type="entry name" value="Nucleotide_cyclase"/>
</dbReference>
<keyword evidence="1" id="KW-1133">Transmembrane helix</keyword>
<evidence type="ECO:0000313" key="3">
    <source>
        <dbReference type="EMBL" id="MCU6745781.1"/>
    </source>
</evidence>
<feature type="domain" description="GGDEF" evidence="2">
    <location>
        <begin position="114"/>
        <end position="230"/>
    </location>
</feature>
<dbReference type="EMBL" id="JAOQKJ010000017">
    <property type="protein sequence ID" value="MCU6745781.1"/>
    <property type="molecule type" value="Genomic_DNA"/>
</dbReference>
<proteinExistence type="predicted"/>
<name>A0ABT2T7C9_9FIRM</name>
<dbReference type="PANTHER" id="PTHR45138:SF24">
    <property type="entry name" value="DIGUANYLATE CYCLASE DGCC-RELATED"/>
    <property type="match status" value="1"/>
</dbReference>
<dbReference type="NCBIfam" id="TIGR00254">
    <property type="entry name" value="GGDEF"/>
    <property type="match status" value="1"/>
</dbReference>
<protein>
    <submittedName>
        <fullName evidence="3">GGDEF domain-containing protein</fullName>
    </submittedName>
</protein>
<dbReference type="InterPro" id="IPR000160">
    <property type="entry name" value="GGDEF_dom"/>
</dbReference>
<organism evidence="3 4">
    <name type="scientific">Suilimivivens aceti</name>
    <dbReference type="NCBI Taxonomy" id="2981774"/>
    <lineage>
        <taxon>Bacteria</taxon>
        <taxon>Bacillati</taxon>
        <taxon>Bacillota</taxon>
        <taxon>Clostridia</taxon>
        <taxon>Lachnospirales</taxon>
        <taxon>Lachnospiraceae</taxon>
        <taxon>Suilimivivens</taxon>
    </lineage>
</organism>
<dbReference type="Gene3D" id="3.30.70.270">
    <property type="match status" value="1"/>
</dbReference>
<dbReference type="PROSITE" id="PS50887">
    <property type="entry name" value="GGDEF"/>
    <property type="match status" value="1"/>
</dbReference>
<dbReference type="RefSeq" id="WP_262575820.1">
    <property type="nucleotide sequence ID" value="NZ_JAOQKJ010000017.1"/>
</dbReference>
<keyword evidence="1" id="KW-0472">Membrane</keyword>
<dbReference type="InterPro" id="IPR043128">
    <property type="entry name" value="Rev_trsase/Diguanyl_cyclase"/>
</dbReference>
<dbReference type="SUPFAM" id="SSF55073">
    <property type="entry name" value="Nucleotide cyclase"/>
    <property type="match status" value="1"/>
</dbReference>
<dbReference type="SMART" id="SM00267">
    <property type="entry name" value="GGDEF"/>
    <property type="match status" value="1"/>
</dbReference>
<accession>A0ABT2T7C9</accession>
<evidence type="ECO:0000256" key="1">
    <source>
        <dbReference type="SAM" id="Phobius"/>
    </source>
</evidence>
<gene>
    <name evidence="3" type="ORF">OCV77_14995</name>
</gene>
<sequence length="230" mass="25884">MQKDNSIYRLKRAKLIQLTLTIGIDLVFFIIFMQRSFQAALSDSPALACFCAAVWVSVVSFLIFLLWDLTLLRSLSAESRELNRLVYLDDLTSIPNRHCLDKFLADHIAPGSLPSLGCCMLRISNLDRINTSLGRSSGDAALQDFSEILEKVGKPYGFVGRNNGNEFVLVMENASQEKTEQFLADFGKEITSYNSHKTPIQFSSCYTLNQECNFTDLGQLFAHTSNKLHH</sequence>
<keyword evidence="1" id="KW-0812">Transmembrane</keyword>
<dbReference type="Pfam" id="PF00990">
    <property type="entry name" value="GGDEF"/>
    <property type="match status" value="1"/>
</dbReference>
<evidence type="ECO:0000313" key="4">
    <source>
        <dbReference type="Proteomes" id="UP001652432"/>
    </source>
</evidence>
<keyword evidence="4" id="KW-1185">Reference proteome</keyword>